<proteinExistence type="predicted"/>
<comment type="caution">
    <text evidence="1">The sequence shown here is derived from an EMBL/GenBank/DDBJ whole genome shotgun (WGS) entry which is preliminary data.</text>
</comment>
<name>A0A0A2LKX5_9FLAO</name>
<dbReference type="eggNOG" id="ENOG5033W2R">
    <property type="taxonomic scope" value="Bacteria"/>
</dbReference>
<accession>A0A0A2LKX5</accession>
<evidence type="ECO:0000313" key="2">
    <source>
        <dbReference type="Proteomes" id="UP000030129"/>
    </source>
</evidence>
<keyword evidence="2" id="KW-1185">Reference proteome</keyword>
<reference evidence="1 2" key="1">
    <citation type="submission" date="2013-09" db="EMBL/GenBank/DDBJ databases">
        <authorList>
            <person name="Zeng Z."/>
            <person name="Chen C."/>
        </authorList>
    </citation>
    <scope>NUCLEOTIDE SEQUENCE [LARGE SCALE GENOMIC DNA]</scope>
    <source>
        <strain evidence="1 2">F44-8</strain>
    </source>
</reference>
<dbReference type="AlphaFoldDB" id="A0A0A2LKX5"/>
<dbReference type="RefSeq" id="WP_035134511.1">
    <property type="nucleotide sequence ID" value="NZ_JRLV01000014.1"/>
</dbReference>
<dbReference type="STRING" id="1406840.Q763_12055"/>
<dbReference type="EMBL" id="JRLV01000014">
    <property type="protein sequence ID" value="KGO79931.1"/>
    <property type="molecule type" value="Genomic_DNA"/>
</dbReference>
<protein>
    <submittedName>
        <fullName evidence="1">Uncharacterized protein</fullName>
    </submittedName>
</protein>
<organism evidence="1 2">
    <name type="scientific">Flavobacterium beibuense F44-8</name>
    <dbReference type="NCBI Taxonomy" id="1406840"/>
    <lineage>
        <taxon>Bacteria</taxon>
        <taxon>Pseudomonadati</taxon>
        <taxon>Bacteroidota</taxon>
        <taxon>Flavobacteriia</taxon>
        <taxon>Flavobacteriales</taxon>
        <taxon>Flavobacteriaceae</taxon>
        <taxon>Flavobacterium</taxon>
    </lineage>
</organism>
<gene>
    <name evidence="1" type="ORF">Q763_12055</name>
</gene>
<dbReference type="Proteomes" id="UP000030129">
    <property type="component" value="Unassembled WGS sequence"/>
</dbReference>
<evidence type="ECO:0000313" key="1">
    <source>
        <dbReference type="EMBL" id="KGO79931.1"/>
    </source>
</evidence>
<sequence>MINELINISNSEDFYQNCDLITESYSFNTKEKVFELIVSVNQISYDHPVEYQEWKITCKETMKINGFDLDLMMPYVKMKIMDKHPLLWLYHEDKLYYELKGTPKNIYELGFDLINMFETETGNWIPFHKALWNFKQRLEAEKTTISIPAPLQKSLEIILNKQELSFKLTGQYSGEKKGYADKPETKILMFGNSDVSPYEYSLGQPYIIAEDFKAERIK</sequence>